<dbReference type="Pfam" id="PF00487">
    <property type="entry name" value="FA_desaturase"/>
    <property type="match status" value="1"/>
</dbReference>
<dbReference type="Proteomes" id="UP001596298">
    <property type="component" value="Unassembled WGS sequence"/>
</dbReference>
<feature type="domain" description="Fatty acid desaturase" evidence="2">
    <location>
        <begin position="67"/>
        <end position="323"/>
    </location>
</feature>
<dbReference type="PANTHER" id="PTHR19353">
    <property type="entry name" value="FATTY ACID DESATURASE 2"/>
    <property type="match status" value="1"/>
</dbReference>
<dbReference type="CDD" id="cd03506">
    <property type="entry name" value="Delta6-FADS-like"/>
    <property type="match status" value="1"/>
</dbReference>
<reference evidence="4" key="1">
    <citation type="journal article" date="2019" name="Int. J. Syst. Evol. Microbiol.">
        <title>The Global Catalogue of Microorganisms (GCM) 10K type strain sequencing project: providing services to taxonomists for standard genome sequencing and annotation.</title>
        <authorList>
            <consortium name="The Broad Institute Genomics Platform"/>
            <consortium name="The Broad Institute Genome Sequencing Center for Infectious Disease"/>
            <person name="Wu L."/>
            <person name="Ma J."/>
        </authorList>
    </citation>
    <scope>NUCLEOTIDE SEQUENCE [LARGE SCALE GENOMIC DNA]</scope>
    <source>
        <strain evidence="4">CCUG 58127</strain>
    </source>
</reference>
<evidence type="ECO:0000313" key="3">
    <source>
        <dbReference type="EMBL" id="MFC6706212.1"/>
    </source>
</evidence>
<keyword evidence="4" id="KW-1185">Reference proteome</keyword>
<feature type="transmembrane region" description="Helical" evidence="1">
    <location>
        <begin position="41"/>
        <end position="62"/>
    </location>
</feature>
<proteinExistence type="predicted"/>
<feature type="transmembrane region" description="Helical" evidence="1">
    <location>
        <begin position="68"/>
        <end position="91"/>
    </location>
</feature>
<accession>A0ABW2AHD1</accession>
<keyword evidence="1" id="KW-1133">Transmembrane helix</keyword>
<evidence type="ECO:0000259" key="2">
    <source>
        <dbReference type="Pfam" id="PF00487"/>
    </source>
</evidence>
<keyword evidence="1" id="KW-0472">Membrane</keyword>
<organism evidence="3 4">
    <name type="scientific">Flexivirga alba</name>
    <dbReference type="NCBI Taxonomy" id="702742"/>
    <lineage>
        <taxon>Bacteria</taxon>
        <taxon>Bacillati</taxon>
        <taxon>Actinomycetota</taxon>
        <taxon>Actinomycetes</taxon>
        <taxon>Micrococcales</taxon>
        <taxon>Dermacoccaceae</taxon>
        <taxon>Flexivirga</taxon>
    </lineage>
</organism>
<dbReference type="RefSeq" id="WP_382402050.1">
    <property type="nucleotide sequence ID" value="NZ_JBHSWH010000001.1"/>
</dbReference>
<sequence>MTDLTSTRQSPRPPPTIARTGGYGALARQIRAEGLLRPRPWTYAGYGAICLLILGSAVAVMATHRDSWWLLALAPVLAVISTQIGFIGHDVGHLQVTRNAGRSRVLGLVTANLFSGLSYGWWVHKHNAHHAHPNDLETDPDVRGGVLIWDITQGTSRRGAAAWWTRQQALFFFPLLVFEALNLHIASVRALFAPGLRLRPVETVLLATHVIAYVLLLALTMTWPQALLFVIIHKGIQGLYLGCSFAPNHKGMPILEGDEARDPLLRQVLTSRNVRGGPVTDAILGGLNYQIEHHLFPSMPRANLRHAQPIVREFCADHQIPYLECSAVASYRAAITHMHRVGAGLPRAATEQVRQSGRTVA</sequence>
<feature type="transmembrane region" description="Helical" evidence="1">
    <location>
        <begin position="171"/>
        <end position="192"/>
    </location>
</feature>
<feature type="transmembrane region" description="Helical" evidence="1">
    <location>
        <begin position="103"/>
        <end position="122"/>
    </location>
</feature>
<dbReference type="InterPro" id="IPR005804">
    <property type="entry name" value="FA_desaturase_dom"/>
</dbReference>
<evidence type="ECO:0000313" key="4">
    <source>
        <dbReference type="Proteomes" id="UP001596298"/>
    </source>
</evidence>
<gene>
    <name evidence="3" type="ORF">ACFQDH_13320</name>
</gene>
<dbReference type="PANTHER" id="PTHR19353:SF19">
    <property type="entry name" value="DELTA(5) FATTY ACID DESATURASE C-RELATED"/>
    <property type="match status" value="1"/>
</dbReference>
<evidence type="ECO:0000256" key="1">
    <source>
        <dbReference type="SAM" id="Phobius"/>
    </source>
</evidence>
<comment type="caution">
    <text evidence="3">The sequence shown here is derived from an EMBL/GenBank/DDBJ whole genome shotgun (WGS) entry which is preliminary data.</text>
</comment>
<keyword evidence="1" id="KW-0812">Transmembrane</keyword>
<dbReference type="PIRSF" id="PIRSF015921">
    <property type="entry name" value="FA_sphinglp_des"/>
    <property type="match status" value="1"/>
</dbReference>
<dbReference type="InterPro" id="IPR012171">
    <property type="entry name" value="Fatty_acid_desaturase"/>
</dbReference>
<protein>
    <submittedName>
        <fullName evidence="3">Fatty acid desaturase family protein</fullName>
    </submittedName>
</protein>
<feature type="transmembrane region" description="Helical" evidence="1">
    <location>
        <begin position="204"/>
        <end position="223"/>
    </location>
</feature>
<name>A0ABW2AHD1_9MICO</name>
<dbReference type="EMBL" id="JBHSWH010000001">
    <property type="protein sequence ID" value="MFC6706212.1"/>
    <property type="molecule type" value="Genomic_DNA"/>
</dbReference>